<sequence length="293" mass="33242">MSFTRGYFAGTVTTLFAIGVYQYSRESSPQSSQPDRPHLTDDVKEEIKRRILRYGVPQRGCEPRVYTNHVISYDQSKKTPVWVAELITQDTIQGTASRKHSNFMPDPSIPPLFSADNSDYRGSGWSRGHMAPAGDNKFDQKAMDDTFYLSNIVPQDIDNNAGFWNRFEMYCRDLAKRFDNVQVVSGPMVLPSTLNDRGQRVVTYPVIGQNEVAVPTHLYKVILVEADERPIAIGCFIVPNEPIENKNSLKEFQVTLEEVQKRTGVIFFPELKNNNDLQGLCTVDSCVLGKRHR</sequence>
<name>K1R3N3_MAGGI</name>
<evidence type="ECO:0000313" key="20">
    <source>
        <dbReference type="EMBL" id="EKC38044.1"/>
    </source>
</evidence>
<feature type="domain" description="DNA/RNA non-specific endonuclease/pyrophosphatase/phosphodiesterase" evidence="19">
    <location>
        <begin position="65"/>
        <end position="274"/>
    </location>
</feature>
<evidence type="ECO:0000256" key="10">
    <source>
        <dbReference type="ARBA" id="ARBA00022946"/>
    </source>
</evidence>
<proteinExistence type="inferred from homology"/>
<comment type="similarity">
    <text evidence="3">Belongs to the DNA/RNA non-specific endonuclease family.</text>
</comment>
<dbReference type="AlphaFoldDB" id="K1R3N3"/>
<keyword evidence="7" id="KW-0255">Endonuclease</keyword>
<comment type="cofactor">
    <cofactor evidence="1">
        <name>a divalent metal cation</name>
        <dbReference type="ChEBI" id="CHEBI:60240"/>
    </cofactor>
</comment>
<evidence type="ECO:0000256" key="3">
    <source>
        <dbReference type="ARBA" id="ARBA00010052"/>
    </source>
</evidence>
<dbReference type="SUPFAM" id="SSF54060">
    <property type="entry name" value="His-Me finger endonucleases"/>
    <property type="match status" value="1"/>
</dbReference>
<dbReference type="FunFam" id="3.40.570.10:FF:000003">
    <property type="entry name" value="Nuclease EXOG, mitochondrial"/>
    <property type="match status" value="1"/>
</dbReference>
<dbReference type="PANTHER" id="PTHR13966:SF19">
    <property type="entry name" value="NUCLEASE EXOG, MITOCHONDRIAL"/>
    <property type="match status" value="1"/>
</dbReference>
<comment type="function">
    <text evidence="13">Endo/exonuclease with nicking activity towards supercoiled DNA, a preference for single-stranded DNA and 5'-3' exonuclease activity.</text>
</comment>
<accession>K1R3N3</accession>
<comment type="subunit">
    <text evidence="4">Homodimer.</text>
</comment>
<comment type="subcellular location">
    <subcellularLocation>
        <location evidence="2">Mitochondrion inner membrane</location>
    </subcellularLocation>
</comment>
<keyword evidence="6 17" id="KW-0479">Metal-binding</keyword>
<dbReference type="GO" id="GO:0005743">
    <property type="term" value="C:mitochondrial inner membrane"/>
    <property type="evidence" value="ECO:0007669"/>
    <property type="project" value="UniProtKB-SubCell"/>
</dbReference>
<dbReference type="InParanoid" id="K1R3N3"/>
<dbReference type="GO" id="GO:0000014">
    <property type="term" value="F:single-stranded DNA endodeoxyribonuclease activity"/>
    <property type="evidence" value="ECO:0007669"/>
    <property type="project" value="TreeGrafter"/>
</dbReference>
<dbReference type="InterPro" id="IPR020821">
    <property type="entry name" value="ENPP1-3/EXOG-like_nuc-like"/>
</dbReference>
<keyword evidence="10" id="KW-0809">Transit peptide</keyword>
<evidence type="ECO:0000256" key="13">
    <source>
        <dbReference type="ARBA" id="ARBA00053281"/>
    </source>
</evidence>
<dbReference type="InterPro" id="IPR044929">
    <property type="entry name" value="DNA/RNA_non-sp_Endonuclease_sf"/>
</dbReference>
<evidence type="ECO:0000259" key="19">
    <source>
        <dbReference type="SMART" id="SM00892"/>
    </source>
</evidence>
<keyword evidence="9" id="KW-0378">Hydrolase</keyword>
<evidence type="ECO:0000256" key="6">
    <source>
        <dbReference type="ARBA" id="ARBA00022723"/>
    </source>
</evidence>
<evidence type="ECO:0000256" key="16">
    <source>
        <dbReference type="PIRSR" id="PIRSR640255-1"/>
    </source>
</evidence>
<evidence type="ECO:0000256" key="9">
    <source>
        <dbReference type="ARBA" id="ARBA00022801"/>
    </source>
</evidence>
<evidence type="ECO:0000256" key="15">
    <source>
        <dbReference type="ARBA" id="ARBA00081050"/>
    </source>
</evidence>
<feature type="binding site" evidence="17">
    <location>
        <position position="160"/>
    </location>
    <ligand>
        <name>Mg(2+)</name>
        <dbReference type="ChEBI" id="CHEBI:18420"/>
        <note>catalytic</note>
    </ligand>
</feature>
<dbReference type="GO" id="GO:0006309">
    <property type="term" value="P:apoptotic DNA fragmentation"/>
    <property type="evidence" value="ECO:0007669"/>
    <property type="project" value="TreeGrafter"/>
</dbReference>
<dbReference type="GO" id="GO:0046872">
    <property type="term" value="F:metal ion binding"/>
    <property type="evidence" value="ECO:0007669"/>
    <property type="project" value="UniProtKB-KW"/>
</dbReference>
<keyword evidence="11" id="KW-0496">Mitochondrion</keyword>
<dbReference type="Pfam" id="PF01223">
    <property type="entry name" value="Endonuclease_NS"/>
    <property type="match status" value="1"/>
</dbReference>
<evidence type="ECO:0000259" key="18">
    <source>
        <dbReference type="SMART" id="SM00477"/>
    </source>
</evidence>
<evidence type="ECO:0000256" key="4">
    <source>
        <dbReference type="ARBA" id="ARBA00011738"/>
    </source>
</evidence>
<evidence type="ECO:0000256" key="14">
    <source>
        <dbReference type="ARBA" id="ARBA00074243"/>
    </source>
</evidence>
<evidence type="ECO:0000256" key="1">
    <source>
        <dbReference type="ARBA" id="ARBA00001968"/>
    </source>
</evidence>
<dbReference type="OrthoDB" id="5418055at2759"/>
<reference evidence="20" key="1">
    <citation type="journal article" date="2012" name="Nature">
        <title>The oyster genome reveals stress adaptation and complexity of shell formation.</title>
        <authorList>
            <person name="Zhang G."/>
            <person name="Fang X."/>
            <person name="Guo X."/>
            <person name="Li L."/>
            <person name="Luo R."/>
            <person name="Xu F."/>
            <person name="Yang P."/>
            <person name="Zhang L."/>
            <person name="Wang X."/>
            <person name="Qi H."/>
            <person name="Xiong Z."/>
            <person name="Que H."/>
            <person name="Xie Y."/>
            <person name="Holland P.W."/>
            <person name="Paps J."/>
            <person name="Zhu Y."/>
            <person name="Wu F."/>
            <person name="Chen Y."/>
            <person name="Wang J."/>
            <person name="Peng C."/>
            <person name="Meng J."/>
            <person name="Yang L."/>
            <person name="Liu J."/>
            <person name="Wen B."/>
            <person name="Zhang N."/>
            <person name="Huang Z."/>
            <person name="Zhu Q."/>
            <person name="Feng Y."/>
            <person name="Mount A."/>
            <person name="Hedgecock D."/>
            <person name="Xu Z."/>
            <person name="Liu Y."/>
            <person name="Domazet-Loso T."/>
            <person name="Du Y."/>
            <person name="Sun X."/>
            <person name="Zhang S."/>
            <person name="Liu B."/>
            <person name="Cheng P."/>
            <person name="Jiang X."/>
            <person name="Li J."/>
            <person name="Fan D."/>
            <person name="Wang W."/>
            <person name="Fu W."/>
            <person name="Wang T."/>
            <person name="Wang B."/>
            <person name="Zhang J."/>
            <person name="Peng Z."/>
            <person name="Li Y."/>
            <person name="Li N."/>
            <person name="Wang J."/>
            <person name="Chen M."/>
            <person name="He Y."/>
            <person name="Tan F."/>
            <person name="Song X."/>
            <person name="Zheng Q."/>
            <person name="Huang R."/>
            <person name="Yang H."/>
            <person name="Du X."/>
            <person name="Chen L."/>
            <person name="Yang M."/>
            <person name="Gaffney P.M."/>
            <person name="Wang S."/>
            <person name="Luo L."/>
            <person name="She Z."/>
            <person name="Ming Y."/>
            <person name="Huang W."/>
            <person name="Zhang S."/>
            <person name="Huang B."/>
            <person name="Zhang Y."/>
            <person name="Qu T."/>
            <person name="Ni P."/>
            <person name="Miao G."/>
            <person name="Wang J."/>
            <person name="Wang Q."/>
            <person name="Steinberg C.E."/>
            <person name="Wang H."/>
            <person name="Li N."/>
            <person name="Qian L."/>
            <person name="Zhang G."/>
            <person name="Li Y."/>
            <person name="Yang H."/>
            <person name="Liu X."/>
            <person name="Wang J."/>
            <person name="Yin Y."/>
            <person name="Wang J."/>
        </authorList>
    </citation>
    <scope>NUCLEOTIDE SEQUENCE [LARGE SCALE GENOMIC DNA]</scope>
    <source>
        <strain evidence="20">05x7-T-G4-1.051#20</strain>
    </source>
</reference>
<dbReference type="InterPro" id="IPR044925">
    <property type="entry name" value="His-Me_finger_sf"/>
</dbReference>
<dbReference type="GO" id="GO:0003676">
    <property type="term" value="F:nucleic acid binding"/>
    <property type="evidence" value="ECO:0007669"/>
    <property type="project" value="InterPro"/>
</dbReference>
<keyword evidence="5" id="KW-0540">Nuclease</keyword>
<organism evidence="20">
    <name type="scientific">Magallana gigas</name>
    <name type="common">Pacific oyster</name>
    <name type="synonym">Crassostrea gigas</name>
    <dbReference type="NCBI Taxonomy" id="29159"/>
    <lineage>
        <taxon>Eukaryota</taxon>
        <taxon>Metazoa</taxon>
        <taxon>Spiralia</taxon>
        <taxon>Lophotrochozoa</taxon>
        <taxon>Mollusca</taxon>
        <taxon>Bivalvia</taxon>
        <taxon>Autobranchia</taxon>
        <taxon>Pteriomorphia</taxon>
        <taxon>Ostreida</taxon>
        <taxon>Ostreoidea</taxon>
        <taxon>Ostreidae</taxon>
        <taxon>Magallana</taxon>
    </lineage>
</organism>
<dbReference type="Gene3D" id="3.40.570.10">
    <property type="entry name" value="Extracellular Endonuclease, subunit A"/>
    <property type="match status" value="1"/>
</dbReference>
<feature type="active site" description="Proton acceptor" evidence="16">
    <location>
        <position position="129"/>
    </location>
</feature>
<dbReference type="KEGG" id="crg:105340500"/>
<gene>
    <name evidence="20" type="ORF">CGI_10022715</name>
</gene>
<evidence type="ECO:0000256" key="11">
    <source>
        <dbReference type="ARBA" id="ARBA00023128"/>
    </source>
</evidence>
<dbReference type="GO" id="GO:0008409">
    <property type="term" value="F:5'-3' exonuclease activity"/>
    <property type="evidence" value="ECO:0007669"/>
    <property type="project" value="TreeGrafter"/>
</dbReference>
<evidence type="ECO:0000256" key="17">
    <source>
        <dbReference type="PIRSR" id="PIRSR640255-2"/>
    </source>
</evidence>
<evidence type="ECO:0000256" key="8">
    <source>
        <dbReference type="ARBA" id="ARBA00022792"/>
    </source>
</evidence>
<dbReference type="SMART" id="SM00477">
    <property type="entry name" value="NUC"/>
    <property type="match status" value="1"/>
</dbReference>
<dbReference type="SMART" id="SM00892">
    <property type="entry name" value="Endonuclease_NS"/>
    <property type="match status" value="1"/>
</dbReference>
<dbReference type="GO" id="GO:0004521">
    <property type="term" value="F:RNA endonuclease activity"/>
    <property type="evidence" value="ECO:0007669"/>
    <property type="project" value="TreeGrafter"/>
</dbReference>
<evidence type="ECO:0000256" key="12">
    <source>
        <dbReference type="ARBA" id="ARBA00023136"/>
    </source>
</evidence>
<dbReference type="CDD" id="cd00091">
    <property type="entry name" value="NUC"/>
    <property type="match status" value="1"/>
</dbReference>
<evidence type="ECO:0000256" key="2">
    <source>
        <dbReference type="ARBA" id="ARBA00004273"/>
    </source>
</evidence>
<dbReference type="GO" id="GO:0005634">
    <property type="term" value="C:nucleus"/>
    <property type="evidence" value="ECO:0007669"/>
    <property type="project" value="TreeGrafter"/>
</dbReference>
<dbReference type="InterPro" id="IPR040255">
    <property type="entry name" value="Non-specific_endonuclease"/>
</dbReference>
<protein>
    <recommendedName>
        <fullName evidence="14">Nuclease EXOG, mitochondrial</fullName>
    </recommendedName>
    <alternativeName>
        <fullName evidence="15">Endonuclease G-like 1</fullName>
    </alternativeName>
</protein>
<keyword evidence="8" id="KW-0999">Mitochondrion inner membrane</keyword>
<dbReference type="PANTHER" id="PTHR13966">
    <property type="entry name" value="ENDONUCLEASE RELATED"/>
    <property type="match status" value="1"/>
</dbReference>
<keyword evidence="12" id="KW-0472">Membrane</keyword>
<dbReference type="HOGENOM" id="CLU_055174_0_2_1"/>
<feature type="domain" description="ENPP1-3/EXOG-like endonuclease/phosphodiesterase" evidence="18">
    <location>
        <begin position="66"/>
        <end position="274"/>
    </location>
</feature>
<dbReference type="InterPro" id="IPR001604">
    <property type="entry name" value="Endo_G_ENPP1-like_dom"/>
</dbReference>
<evidence type="ECO:0000256" key="5">
    <source>
        <dbReference type="ARBA" id="ARBA00022722"/>
    </source>
</evidence>
<evidence type="ECO:0000256" key="7">
    <source>
        <dbReference type="ARBA" id="ARBA00022759"/>
    </source>
</evidence>
<dbReference type="EMBL" id="JH817581">
    <property type="protein sequence ID" value="EKC38044.1"/>
    <property type="molecule type" value="Genomic_DNA"/>
</dbReference>